<keyword evidence="1" id="KW-1133">Transmembrane helix</keyword>
<reference evidence="2" key="1">
    <citation type="submission" date="2014-11" db="EMBL/GenBank/DDBJ databases">
        <authorList>
            <person name="Amaro Gonzalez C."/>
        </authorList>
    </citation>
    <scope>NUCLEOTIDE SEQUENCE</scope>
</reference>
<accession>A0A0E9XQV5</accession>
<evidence type="ECO:0000256" key="1">
    <source>
        <dbReference type="SAM" id="Phobius"/>
    </source>
</evidence>
<organism evidence="2">
    <name type="scientific">Anguilla anguilla</name>
    <name type="common">European freshwater eel</name>
    <name type="synonym">Muraena anguilla</name>
    <dbReference type="NCBI Taxonomy" id="7936"/>
    <lineage>
        <taxon>Eukaryota</taxon>
        <taxon>Metazoa</taxon>
        <taxon>Chordata</taxon>
        <taxon>Craniata</taxon>
        <taxon>Vertebrata</taxon>
        <taxon>Euteleostomi</taxon>
        <taxon>Actinopterygii</taxon>
        <taxon>Neopterygii</taxon>
        <taxon>Teleostei</taxon>
        <taxon>Anguilliformes</taxon>
        <taxon>Anguillidae</taxon>
        <taxon>Anguilla</taxon>
    </lineage>
</organism>
<proteinExistence type="predicted"/>
<feature type="transmembrane region" description="Helical" evidence="1">
    <location>
        <begin position="6"/>
        <end position="23"/>
    </location>
</feature>
<keyword evidence="1" id="KW-0472">Membrane</keyword>
<evidence type="ECO:0000313" key="2">
    <source>
        <dbReference type="EMBL" id="JAI05020.1"/>
    </source>
</evidence>
<keyword evidence="1" id="KW-0812">Transmembrane</keyword>
<reference evidence="2" key="2">
    <citation type="journal article" date="2015" name="Fish Shellfish Immunol.">
        <title>Early steps in the European eel (Anguilla anguilla)-Vibrio vulnificus interaction in the gills: Role of the RtxA13 toxin.</title>
        <authorList>
            <person name="Callol A."/>
            <person name="Pajuelo D."/>
            <person name="Ebbesson L."/>
            <person name="Teles M."/>
            <person name="MacKenzie S."/>
            <person name="Amaro C."/>
        </authorList>
    </citation>
    <scope>NUCLEOTIDE SEQUENCE</scope>
</reference>
<dbReference type="EMBL" id="GBXM01003558">
    <property type="protein sequence ID" value="JAI05020.1"/>
    <property type="molecule type" value="Transcribed_RNA"/>
</dbReference>
<dbReference type="AlphaFoldDB" id="A0A0E9XQV5"/>
<name>A0A0E9XQV5_ANGAN</name>
<protein>
    <submittedName>
        <fullName evidence="2">Uncharacterized protein</fullName>
    </submittedName>
</protein>
<sequence>MLGKWVRIVYILLFVYSFNYYLFKRRAFYCFLHVLPFFF</sequence>